<keyword evidence="2" id="KW-1185">Reference proteome</keyword>
<dbReference type="EMBL" id="JANSHE010006000">
    <property type="protein sequence ID" value="KAJ2968509.1"/>
    <property type="molecule type" value="Genomic_DNA"/>
</dbReference>
<sequence length="282" mass="30899">MNMLINHPHITTTKAATAGVSLSPYVLLEVLEHLSSGRTHRPEDLYMEGPLAADKRHIRGRCLARIELVSRSVSALALDVLWAHVDDFGDLLFRDIVTDADWTRSNLCLFKLSTLARAGAMSSMDYTDYYDSFETNPSTIPAAVDPAVSWSSGKPARPDGPPMLSTIAAFAYSGGNGGYSAQRGYHSQTVVDDLPLPRDMMQGVLVPALQQLTPPVVTLPDEPISIRDFRYIGSYTWRDCPDPTIIALFVNGETLCYPSLYAPTTASACSMKMDTAWALPLR</sequence>
<reference evidence="1" key="1">
    <citation type="submission" date="2022-08" db="EMBL/GenBank/DDBJ databases">
        <title>Genome Sequence of Pycnoporus sanguineus.</title>
        <authorList>
            <person name="Buettner E."/>
        </authorList>
    </citation>
    <scope>NUCLEOTIDE SEQUENCE</scope>
    <source>
        <strain evidence="1">CG-C14</strain>
    </source>
</reference>
<protein>
    <submittedName>
        <fullName evidence="1">Uncharacterized protein</fullName>
    </submittedName>
</protein>
<comment type="caution">
    <text evidence="1">The sequence shown here is derived from an EMBL/GenBank/DDBJ whole genome shotgun (WGS) entry which is preliminary data.</text>
</comment>
<gene>
    <name evidence="1" type="ORF">NUW54_g13194</name>
</gene>
<dbReference type="Proteomes" id="UP001144978">
    <property type="component" value="Unassembled WGS sequence"/>
</dbReference>
<organism evidence="1 2">
    <name type="scientific">Trametes sanguinea</name>
    <dbReference type="NCBI Taxonomy" id="158606"/>
    <lineage>
        <taxon>Eukaryota</taxon>
        <taxon>Fungi</taxon>
        <taxon>Dikarya</taxon>
        <taxon>Basidiomycota</taxon>
        <taxon>Agaricomycotina</taxon>
        <taxon>Agaricomycetes</taxon>
        <taxon>Polyporales</taxon>
        <taxon>Polyporaceae</taxon>
        <taxon>Trametes</taxon>
    </lineage>
</organism>
<evidence type="ECO:0000313" key="2">
    <source>
        <dbReference type="Proteomes" id="UP001144978"/>
    </source>
</evidence>
<accession>A0ACC1MPB2</accession>
<name>A0ACC1MPB2_9APHY</name>
<evidence type="ECO:0000313" key="1">
    <source>
        <dbReference type="EMBL" id="KAJ2968509.1"/>
    </source>
</evidence>
<proteinExistence type="predicted"/>